<comment type="caution">
    <text evidence="1">The sequence shown here is derived from an EMBL/GenBank/DDBJ whole genome shotgun (WGS) entry which is preliminary data.</text>
</comment>
<evidence type="ECO:0000313" key="1">
    <source>
        <dbReference type="EMBL" id="KAG6729276.1"/>
    </source>
</evidence>
<gene>
    <name evidence="1" type="ORF">I3842_01G019600</name>
</gene>
<accession>A0A922K2B7</accession>
<proteinExistence type="predicted"/>
<dbReference type="Proteomes" id="UP000811246">
    <property type="component" value="Chromosome 1"/>
</dbReference>
<sequence>MQNHMGITTHTTRNLGFAGDFIIAANNFVGKGCTSLLEYRWGCTACCLILCFQDVRCICVGSDCFDECFKGV</sequence>
<dbReference type="AlphaFoldDB" id="A0A922K2B7"/>
<dbReference type="EMBL" id="CM031825">
    <property type="protein sequence ID" value="KAG6729276.1"/>
    <property type="molecule type" value="Genomic_DNA"/>
</dbReference>
<organism evidence="1 2">
    <name type="scientific">Carya illinoinensis</name>
    <name type="common">Pecan</name>
    <dbReference type="NCBI Taxonomy" id="32201"/>
    <lineage>
        <taxon>Eukaryota</taxon>
        <taxon>Viridiplantae</taxon>
        <taxon>Streptophyta</taxon>
        <taxon>Embryophyta</taxon>
        <taxon>Tracheophyta</taxon>
        <taxon>Spermatophyta</taxon>
        <taxon>Magnoliopsida</taxon>
        <taxon>eudicotyledons</taxon>
        <taxon>Gunneridae</taxon>
        <taxon>Pentapetalae</taxon>
        <taxon>rosids</taxon>
        <taxon>fabids</taxon>
        <taxon>Fagales</taxon>
        <taxon>Juglandaceae</taxon>
        <taxon>Carya</taxon>
    </lineage>
</organism>
<name>A0A922K2B7_CARIL</name>
<evidence type="ECO:0000313" key="2">
    <source>
        <dbReference type="Proteomes" id="UP000811246"/>
    </source>
</evidence>
<protein>
    <submittedName>
        <fullName evidence="1">Uncharacterized protein</fullName>
    </submittedName>
</protein>
<reference evidence="1" key="1">
    <citation type="submission" date="2021-01" db="EMBL/GenBank/DDBJ databases">
        <authorList>
            <person name="Lovell J.T."/>
            <person name="Bentley N."/>
            <person name="Bhattarai G."/>
            <person name="Jenkins J.W."/>
            <person name="Sreedasyam A."/>
            <person name="Alarcon Y."/>
            <person name="Bock C."/>
            <person name="Boston L."/>
            <person name="Carlson J."/>
            <person name="Cervantes K."/>
            <person name="Clermont K."/>
            <person name="Krom N."/>
            <person name="Kubenka K."/>
            <person name="Mamidi S."/>
            <person name="Mattison C."/>
            <person name="Monteros M."/>
            <person name="Pisani C."/>
            <person name="Plott C."/>
            <person name="Rajasekar S."/>
            <person name="Rhein H.S."/>
            <person name="Rohla C."/>
            <person name="Song M."/>
            <person name="Hilaire R.S."/>
            <person name="Shu S."/>
            <person name="Wells L."/>
            <person name="Wang X."/>
            <person name="Webber J."/>
            <person name="Heerema R.J."/>
            <person name="Klein P."/>
            <person name="Conner P."/>
            <person name="Grauke L."/>
            <person name="Grimwood J."/>
            <person name="Schmutz J."/>
            <person name="Randall J.J."/>
        </authorList>
    </citation>
    <scope>NUCLEOTIDE SEQUENCE</scope>
    <source>
        <tissue evidence="1">Leaf</tissue>
    </source>
</reference>